<evidence type="ECO:0000313" key="3">
    <source>
        <dbReference type="Proteomes" id="UP001153269"/>
    </source>
</evidence>
<dbReference type="AlphaFoldDB" id="A0A9N7Y7E4"/>
<organism evidence="2 3">
    <name type="scientific">Pleuronectes platessa</name>
    <name type="common">European plaice</name>
    <dbReference type="NCBI Taxonomy" id="8262"/>
    <lineage>
        <taxon>Eukaryota</taxon>
        <taxon>Metazoa</taxon>
        <taxon>Chordata</taxon>
        <taxon>Craniata</taxon>
        <taxon>Vertebrata</taxon>
        <taxon>Euteleostomi</taxon>
        <taxon>Actinopterygii</taxon>
        <taxon>Neopterygii</taxon>
        <taxon>Teleostei</taxon>
        <taxon>Neoteleostei</taxon>
        <taxon>Acanthomorphata</taxon>
        <taxon>Carangaria</taxon>
        <taxon>Pleuronectiformes</taxon>
        <taxon>Pleuronectoidei</taxon>
        <taxon>Pleuronectidae</taxon>
        <taxon>Pleuronectes</taxon>
    </lineage>
</organism>
<dbReference type="InterPro" id="IPR052119">
    <property type="entry name" value="ElonginBC-PRC2_ViralRestrict"/>
</dbReference>
<feature type="region of interest" description="Disordered" evidence="1">
    <location>
        <begin position="161"/>
        <end position="261"/>
    </location>
</feature>
<dbReference type="EMBL" id="CADEAL010000505">
    <property type="protein sequence ID" value="CAB1421140.1"/>
    <property type="molecule type" value="Genomic_DNA"/>
</dbReference>
<evidence type="ECO:0000256" key="1">
    <source>
        <dbReference type="SAM" id="MobiDB-lite"/>
    </source>
</evidence>
<dbReference type="PANTHER" id="PTHR23187:SF3">
    <property type="entry name" value="SUMO-INTERACTING MOTIF-CONTAINING PROTEIN 1"/>
    <property type="match status" value="1"/>
</dbReference>
<gene>
    <name evidence="2" type="ORF">PLEPLA_LOCUS9022</name>
</gene>
<dbReference type="PANTHER" id="PTHR23187">
    <property type="entry name" value="FLJ44216 PROTEIN-RELATED"/>
    <property type="match status" value="1"/>
</dbReference>
<reference evidence="2" key="1">
    <citation type="submission" date="2020-03" db="EMBL/GenBank/DDBJ databases">
        <authorList>
            <person name="Weist P."/>
        </authorList>
    </citation>
    <scope>NUCLEOTIDE SEQUENCE</scope>
</reference>
<comment type="caution">
    <text evidence="2">The sequence shown here is derived from an EMBL/GenBank/DDBJ whole genome shotgun (WGS) entry which is preliminary data.</text>
</comment>
<protein>
    <recommendedName>
        <fullName evidence="4">SUMO-interacting motif-containing protein 1</fullName>
    </recommendedName>
</protein>
<sequence length="693" mass="78846">MDVISLSSEDSDLEILGSMYSPGAPPISSDVIRTGFIDLTDPRWIFPEQKKRKLHNSTPILAVIDLTENEAADGTEEMNTENQPSIKQDSTVFAPQQDCGDLKPELSGLDPQTQNQKKNTVVQPCYHTPVVAESLIIEEQQENNHEFSSTHLHYLADYTSHNSPTTSLNPAELLDPDPQPHRCPVSREPQVDPPPTCERTPAENTSERQSDGAEIERPSNSPDSYCSIPGEPPLSVSKTEDMDEGPGNEAYRGDLESDSPMSFFWQDESDEVNEENRFQSTIMTASEEDRHFVCPDALREIMSGSYRDLMHVEYEDFGTPKLLCRQSLGQVYCTIDEDFPEGTLELLSDLLQPGFYPPRDISTHLLRNILLNPQRPHHLCVQAFNLLMRTQRHHMADKTTVPWDWELLTSVVANQDCISKQCEIVRMFLEYVVQTLQDDFQAKRSVSALHLSITKATLSCDQQFPQVREVIKWLFSAIMKSTEYGESRETVREKDEQIRMVLVFQRMLSLALEVDHSPALSSIKLAQELFHMLISSEPFRACRMLLLESLQSKLLTCKLLEHLLDYACPLKTSLPMSLSLLLHFLKNCTLTPDPTDGAERWKRWEELVHLLWMLLLSYNVAMKEILCSSVGEQRDMVSTMVYKPDDKISRSATREAVDAFLSRSRADLDQALPLHVEESLSYLQNYLLDVCQC</sequence>
<proteinExistence type="predicted"/>
<dbReference type="Proteomes" id="UP001153269">
    <property type="component" value="Unassembled WGS sequence"/>
</dbReference>
<keyword evidence="3" id="KW-1185">Reference proteome</keyword>
<dbReference type="GO" id="GO:0032184">
    <property type="term" value="F:SUMO polymer binding"/>
    <property type="evidence" value="ECO:0007669"/>
    <property type="project" value="TreeGrafter"/>
</dbReference>
<name>A0A9N7Y7E4_PLEPL</name>
<evidence type="ECO:0000313" key="2">
    <source>
        <dbReference type="EMBL" id="CAB1421140.1"/>
    </source>
</evidence>
<feature type="compositionally biased region" description="Basic and acidic residues" evidence="1">
    <location>
        <begin position="205"/>
        <end position="217"/>
    </location>
</feature>
<accession>A0A9N7Y7E4</accession>
<evidence type="ECO:0008006" key="4">
    <source>
        <dbReference type="Google" id="ProtNLM"/>
    </source>
</evidence>